<evidence type="ECO:0000313" key="2">
    <source>
        <dbReference type="Proteomes" id="UP000027451"/>
    </source>
</evidence>
<accession>A0A656QEP3</accession>
<proteinExistence type="predicted"/>
<dbReference type="AlphaFoldDB" id="A0A656QEP3"/>
<comment type="caution">
    <text evidence="1">The sequence shown here is derived from an EMBL/GenBank/DDBJ whole genome shotgun (WGS) entry which is preliminary data.</text>
</comment>
<evidence type="ECO:0000313" key="1">
    <source>
        <dbReference type="EMBL" id="KDR28506.1"/>
    </source>
</evidence>
<reference evidence="1 2" key="1">
    <citation type="submission" date="2014-03" db="EMBL/GenBank/DDBJ databases">
        <title>Draft Genome Sequences of Four Burkholderia Strains.</title>
        <authorList>
            <person name="Liu X.Y."/>
            <person name="Li C.X."/>
            <person name="Xu J.H."/>
        </authorList>
    </citation>
    <scope>NUCLEOTIDE SEQUENCE [LARGE SCALE GENOMIC DNA]</scope>
    <source>
        <strain evidence="1 2">OP-1</strain>
    </source>
</reference>
<organism evidence="1 2">
    <name type="scientific">Caballeronia zhejiangensis</name>
    <dbReference type="NCBI Taxonomy" id="871203"/>
    <lineage>
        <taxon>Bacteria</taxon>
        <taxon>Pseudomonadati</taxon>
        <taxon>Pseudomonadota</taxon>
        <taxon>Betaproteobacteria</taxon>
        <taxon>Burkholderiales</taxon>
        <taxon>Burkholderiaceae</taxon>
        <taxon>Caballeronia</taxon>
    </lineage>
</organism>
<dbReference type="EMBL" id="JFHD01000018">
    <property type="protein sequence ID" value="KDR28506.1"/>
    <property type="molecule type" value="Genomic_DNA"/>
</dbReference>
<gene>
    <name evidence="1" type="ORF">BG60_10915</name>
</gene>
<sequence>MKGYSEVITVATTVEVTIVGTEARMVDRTTTDAVITEATTATMVGMSTNAVALPMKGGAGRPALLPQRSRA</sequence>
<dbReference type="Proteomes" id="UP000027451">
    <property type="component" value="Unassembled WGS sequence"/>
</dbReference>
<keyword evidence="2" id="KW-1185">Reference proteome</keyword>
<protein>
    <submittedName>
        <fullName evidence="1">Uncharacterized protein</fullName>
    </submittedName>
</protein>
<name>A0A656QEP3_9BURK</name>